<evidence type="ECO:0000313" key="1">
    <source>
        <dbReference type="EMBL" id="BCB84293.1"/>
    </source>
</evidence>
<dbReference type="RefSeq" id="WP_173155415.1">
    <property type="nucleotide sequence ID" value="NZ_AP022871.1"/>
</dbReference>
<reference evidence="1 2" key="1">
    <citation type="submission" date="2020-03" db="EMBL/GenBank/DDBJ databases">
        <title>Whole genome shotgun sequence of Phytohabitans suffuscus NBRC 105367.</title>
        <authorList>
            <person name="Komaki H."/>
            <person name="Tamura T."/>
        </authorList>
    </citation>
    <scope>NUCLEOTIDE SEQUENCE [LARGE SCALE GENOMIC DNA]</scope>
    <source>
        <strain evidence="1 2">NBRC 105367</strain>
    </source>
</reference>
<dbReference type="EMBL" id="AP022871">
    <property type="protein sequence ID" value="BCB84293.1"/>
    <property type="molecule type" value="Genomic_DNA"/>
</dbReference>
<reference evidence="1 2" key="2">
    <citation type="submission" date="2020-03" db="EMBL/GenBank/DDBJ databases">
        <authorList>
            <person name="Ichikawa N."/>
            <person name="Kimura A."/>
            <person name="Kitahashi Y."/>
            <person name="Uohara A."/>
        </authorList>
    </citation>
    <scope>NUCLEOTIDE SEQUENCE [LARGE SCALE GENOMIC DNA]</scope>
    <source>
        <strain evidence="1 2">NBRC 105367</strain>
    </source>
</reference>
<keyword evidence="2" id="KW-1185">Reference proteome</keyword>
<accession>A0A6F8YE40</accession>
<sequence>MKRLWIIITTVVVLAALGAGAGWYLGHDRLDTVRGVVGSEKASFFADQRVKDAFASHGLRVETDSRGSREMATTVPLDRYDFAFPGSAQAADRVKQARPATGTYAPFWSPLAVATFTPVADLLAAEGVARRAPEGHWVLDLRGYLDLAGRDVRWDQLKGNVAYPARRDVLVTTTHPGDSNSAGVYAWLALQELGGGATALDQVVRLFTDQGGLERSTEDPFEKYLSQGLNYTPLVLVYEAQYVEAAHAGTLPANATLLYLAPTTPSAHTVVAFGGPGDDVGRLLVTDPDLTRLAAEHGFRTGDEAAVESVLAQVPAGGAPLPARLTDIVPAPAPEVVDSLLTTLDQRLRP</sequence>
<evidence type="ECO:0008006" key="3">
    <source>
        <dbReference type="Google" id="ProtNLM"/>
    </source>
</evidence>
<organism evidence="1 2">
    <name type="scientific">Phytohabitans suffuscus</name>
    <dbReference type="NCBI Taxonomy" id="624315"/>
    <lineage>
        <taxon>Bacteria</taxon>
        <taxon>Bacillati</taxon>
        <taxon>Actinomycetota</taxon>
        <taxon>Actinomycetes</taxon>
        <taxon>Micromonosporales</taxon>
        <taxon>Micromonosporaceae</taxon>
    </lineage>
</organism>
<protein>
    <recommendedName>
        <fullName evidence="3">ABC transporter substrate-binding protein</fullName>
    </recommendedName>
</protein>
<gene>
    <name evidence="1" type="ORF">Psuf_016060</name>
</gene>
<dbReference type="Proteomes" id="UP000503011">
    <property type="component" value="Chromosome"/>
</dbReference>
<dbReference type="AlphaFoldDB" id="A0A6F8YE40"/>
<proteinExistence type="predicted"/>
<evidence type="ECO:0000313" key="2">
    <source>
        <dbReference type="Proteomes" id="UP000503011"/>
    </source>
</evidence>
<name>A0A6F8YE40_9ACTN</name>
<dbReference type="KEGG" id="psuu:Psuf_016060"/>